<sequence length="153" mass="17464">MATADKIQAKFEELIARLTPTGRKALTKEIAKRLAQSQRQRIKAQKNSDGSEFEPRRKQPKQTTKRRVKAKKMFAKLGTARLMKTQITNDGVEIGYRGGDAVVADVHQFGRRIRPFKGKNFEVKYAKRELLGFTEEDMEIIENCVINALRDGL</sequence>
<feature type="region of interest" description="Disordered" evidence="1">
    <location>
        <begin position="32"/>
        <end position="67"/>
    </location>
</feature>
<dbReference type="AlphaFoldDB" id="A0A380TUZ1"/>
<evidence type="ECO:0000256" key="1">
    <source>
        <dbReference type="SAM" id="MobiDB-lite"/>
    </source>
</evidence>
<feature type="compositionally biased region" description="Basic residues" evidence="1">
    <location>
        <begin position="58"/>
        <end position="67"/>
    </location>
</feature>
<dbReference type="EMBL" id="UFRN01000002">
    <property type="protein sequence ID" value="SUT91551.1"/>
    <property type="molecule type" value="Genomic_DNA"/>
</dbReference>
<gene>
    <name evidence="2" type="ORF">NCTC4191_00585</name>
</gene>
<dbReference type="NCBIfam" id="TIGR01635">
    <property type="entry name" value="tail_comp_S"/>
    <property type="match status" value="1"/>
</dbReference>
<name>A0A380TUZ1_ACTLI</name>
<evidence type="ECO:0000313" key="2">
    <source>
        <dbReference type="EMBL" id="SUT91551.1"/>
    </source>
</evidence>
<organism evidence="2 3">
    <name type="scientific">Actinobacillus lignieresii</name>
    <dbReference type="NCBI Taxonomy" id="720"/>
    <lineage>
        <taxon>Bacteria</taxon>
        <taxon>Pseudomonadati</taxon>
        <taxon>Pseudomonadota</taxon>
        <taxon>Gammaproteobacteria</taxon>
        <taxon>Pasteurellales</taxon>
        <taxon>Pasteurellaceae</taxon>
        <taxon>Actinobacillus</taxon>
    </lineage>
</organism>
<keyword evidence="3" id="KW-1185">Reference proteome</keyword>
<dbReference type="Pfam" id="PF05069">
    <property type="entry name" value="Phage_tail_S"/>
    <property type="match status" value="1"/>
</dbReference>
<dbReference type="Proteomes" id="UP000254253">
    <property type="component" value="Unassembled WGS sequence"/>
</dbReference>
<feature type="compositionally biased region" description="Polar residues" evidence="1">
    <location>
        <begin position="35"/>
        <end position="50"/>
    </location>
</feature>
<protein>
    <submittedName>
        <fullName evidence="2">Mu-like prophage protein gpG</fullName>
    </submittedName>
</protein>
<accession>A0A380TUZ1</accession>
<proteinExistence type="predicted"/>
<dbReference type="InterPro" id="IPR006522">
    <property type="entry name" value="Phage_virion_morphogenesis"/>
</dbReference>
<reference evidence="2 3" key="1">
    <citation type="submission" date="2018-06" db="EMBL/GenBank/DDBJ databases">
        <authorList>
            <consortium name="Pathogen Informatics"/>
            <person name="Doyle S."/>
        </authorList>
    </citation>
    <scope>NUCLEOTIDE SEQUENCE [LARGE SCALE GENOMIC DNA]</scope>
    <source>
        <strain evidence="2 3">NCTC4191</strain>
    </source>
</reference>
<evidence type="ECO:0000313" key="3">
    <source>
        <dbReference type="Proteomes" id="UP000254253"/>
    </source>
</evidence>
<dbReference type="RefSeq" id="WP_115590037.1">
    <property type="nucleotide sequence ID" value="NZ_UFRN01000002.1"/>
</dbReference>